<proteinExistence type="predicted"/>
<dbReference type="AlphaFoldDB" id="A0A178LX33"/>
<evidence type="ECO:0000256" key="1">
    <source>
        <dbReference type="SAM" id="Phobius"/>
    </source>
</evidence>
<protein>
    <recommendedName>
        <fullName evidence="4">Aminopeptidase</fullName>
    </recommendedName>
</protein>
<feature type="transmembrane region" description="Helical" evidence="1">
    <location>
        <begin position="84"/>
        <end position="106"/>
    </location>
</feature>
<evidence type="ECO:0000313" key="3">
    <source>
        <dbReference type="Proteomes" id="UP000078396"/>
    </source>
</evidence>
<dbReference type="EMBL" id="LWCS01000020">
    <property type="protein sequence ID" value="OAN38954.1"/>
    <property type="molecule type" value="Genomic_DNA"/>
</dbReference>
<comment type="caution">
    <text evidence="2">The sequence shown here is derived from an EMBL/GenBank/DDBJ whole genome shotgun (WGS) entry which is preliminary data.</text>
</comment>
<organism evidence="2 3">
    <name type="scientific">Mycolicibacterium iranicum</name>
    <name type="common">Mycobacterium iranicum</name>
    <dbReference type="NCBI Taxonomy" id="912594"/>
    <lineage>
        <taxon>Bacteria</taxon>
        <taxon>Bacillati</taxon>
        <taxon>Actinomycetota</taxon>
        <taxon>Actinomycetes</taxon>
        <taxon>Mycobacteriales</taxon>
        <taxon>Mycobacteriaceae</taxon>
        <taxon>Mycolicibacterium</taxon>
    </lineage>
</organism>
<sequence length="114" mass="11540">MKLRLVFVGLGAVALIVGIAGLFAPVSVSAEGTVIGCGSVTSPDLSAARDNDDAGAANAVVLGDLVSDANFTRLCEMNLEDRRLWTITLAAAGGLIVIAAVAQALLSRQATSSR</sequence>
<keyword evidence="1" id="KW-1133">Transmembrane helix</keyword>
<reference evidence="2 3" key="1">
    <citation type="submission" date="2016-04" db="EMBL/GenBank/DDBJ databases">
        <title>Draft Genome Sequences of Staphylococcus capitis Strain H36, S. capitis Strain H65, S. cohnii Strain H62, S. hominis Strain H69, Mycobacterium iranicum Strain H39, Plantibacter sp. Strain H53, Pseudomonas oryzihabitans Strain H72, and Microbacterium sp. Strain H83, isolated from residential settings.</title>
        <authorList>
            <person name="Lymperopoulou D."/>
            <person name="Adams R.I."/>
            <person name="Lindow S."/>
            <person name="Coil D.A."/>
            <person name="Jospin G."/>
            <person name="Eisen J.A."/>
        </authorList>
    </citation>
    <scope>NUCLEOTIDE SEQUENCE [LARGE SCALE GENOMIC DNA]</scope>
    <source>
        <strain evidence="2 3">H39</strain>
    </source>
</reference>
<dbReference type="OrthoDB" id="4751667at2"/>
<evidence type="ECO:0008006" key="4">
    <source>
        <dbReference type="Google" id="ProtNLM"/>
    </source>
</evidence>
<keyword evidence="1" id="KW-0812">Transmembrane</keyword>
<evidence type="ECO:0000313" key="2">
    <source>
        <dbReference type="EMBL" id="OAN38954.1"/>
    </source>
</evidence>
<dbReference type="Proteomes" id="UP000078396">
    <property type="component" value="Unassembled WGS sequence"/>
</dbReference>
<accession>A0A178LX33</accession>
<name>A0A178LX33_MYCIR</name>
<gene>
    <name evidence="2" type="ORF">A4X20_19445</name>
</gene>
<keyword evidence="1" id="KW-0472">Membrane</keyword>
<dbReference type="RefSeq" id="WP_064281604.1">
    <property type="nucleotide sequence ID" value="NZ_LWCS01000020.1"/>
</dbReference>